<dbReference type="InterPro" id="IPR011009">
    <property type="entry name" value="Kinase-like_dom_sf"/>
</dbReference>
<dbReference type="CDD" id="cd14014">
    <property type="entry name" value="STKc_PknB_like"/>
    <property type="match status" value="1"/>
</dbReference>
<keyword evidence="7" id="KW-1133">Transmembrane helix</keyword>
<feature type="region of interest" description="Disordered" evidence="6">
    <location>
        <begin position="562"/>
        <end position="590"/>
    </location>
</feature>
<feature type="compositionally biased region" description="Low complexity" evidence="6">
    <location>
        <begin position="562"/>
        <end position="578"/>
    </location>
</feature>
<dbReference type="GO" id="GO:0005524">
    <property type="term" value="F:ATP binding"/>
    <property type="evidence" value="ECO:0007669"/>
    <property type="project" value="UniProtKB-KW"/>
</dbReference>
<evidence type="ECO:0000259" key="8">
    <source>
        <dbReference type="PROSITE" id="PS50011"/>
    </source>
</evidence>
<dbReference type="OrthoDB" id="9801841at2"/>
<feature type="domain" description="Protein kinase" evidence="8">
    <location>
        <begin position="1"/>
        <end position="262"/>
    </location>
</feature>
<dbReference type="Proteomes" id="UP000199400">
    <property type="component" value="Unassembled WGS sequence"/>
</dbReference>
<name>A0A1I1V7I5_9BACT</name>
<dbReference type="PANTHER" id="PTHR43671">
    <property type="entry name" value="SERINE/THREONINE-PROTEIN KINASE NEK"/>
    <property type="match status" value="1"/>
</dbReference>
<evidence type="ECO:0000313" key="10">
    <source>
        <dbReference type="Proteomes" id="UP000199400"/>
    </source>
</evidence>
<feature type="compositionally biased region" description="Low complexity" evidence="6">
    <location>
        <begin position="362"/>
        <end position="383"/>
    </location>
</feature>
<reference evidence="10" key="1">
    <citation type="submission" date="2016-10" db="EMBL/GenBank/DDBJ databases">
        <authorList>
            <person name="Varghese N."/>
            <person name="Submissions S."/>
        </authorList>
    </citation>
    <scope>NUCLEOTIDE SEQUENCE [LARGE SCALE GENOMIC DNA]</scope>
    <source>
        <strain evidence="10">ATCC 25963</strain>
    </source>
</reference>
<evidence type="ECO:0000256" key="1">
    <source>
        <dbReference type="ARBA" id="ARBA00012513"/>
    </source>
</evidence>
<dbReference type="GO" id="GO:0004674">
    <property type="term" value="F:protein serine/threonine kinase activity"/>
    <property type="evidence" value="ECO:0007669"/>
    <property type="project" value="UniProtKB-EC"/>
</dbReference>
<dbReference type="AlphaFoldDB" id="A0A1I1V7I5"/>
<dbReference type="InterPro" id="IPR050660">
    <property type="entry name" value="NEK_Ser/Thr_kinase"/>
</dbReference>
<sequence>MGAVYVAEHLKLHKHVALKTIRAQFAANSQAEARFTREALATARLDHPHVVSAIDYGHLPEGGAYLVIQLVRGHSLTKRLEQGPLTWQQACKLGAQIADALAAAHGLGIIHRDLKPDNILLEPREGDEFHARVLDFGIARVSGGEGTGTIADISLPITRMGAVVGTPGYMAPEQAVGEKVDVRADLYALGVILWEACTGRYLWDAESLTDLFAAQLSKPAPHLPAATRREIPPALATLVDHLLARKPEERPATAAVVRDELRKLALSAEVNLILAAGPAPTHGGAAAGSAAALAGSASNAPAASAALAPNAPAALVASAFNSSPAASAASAPRSPAASAVATGPAARLGSPAPGAAVAWSEASRSPARGSPAPGAPAATPTGSVARPGPAPDRTPSVAEVVAAVPFARLSAVMPGSAAASPLSGSAPAETPAKPSPAGSATDASSAKPGLTVISAVTPAAGPAAAISAASSGPAIPATASAVIPAASTSGPAAAASTSGLAPAASSPVAANRTITAANRAVAPAGSATAIPRVVRLGGLIGLVLIVVTILVAVRVSGRKDSPASVAAPADASASVAPAAEPPPPPRSGRSTIDELIAEVPELYAEHARTLLTSDDARARARAGTAIALAPPEDKPAIPEYLRNLAWFEQVTDCEDKRPILDKIREADDTRALPGLQRIAATPPGECRVGFMRFECIECLRDELARVIARFEARP</sequence>
<dbReference type="InterPro" id="IPR000719">
    <property type="entry name" value="Prot_kinase_dom"/>
</dbReference>
<evidence type="ECO:0000256" key="5">
    <source>
        <dbReference type="ARBA" id="ARBA00022840"/>
    </source>
</evidence>
<evidence type="ECO:0000256" key="2">
    <source>
        <dbReference type="ARBA" id="ARBA00022679"/>
    </source>
</evidence>
<keyword evidence="7" id="KW-0472">Membrane</keyword>
<organism evidence="9 10">
    <name type="scientific">Nannocystis exedens</name>
    <dbReference type="NCBI Taxonomy" id="54"/>
    <lineage>
        <taxon>Bacteria</taxon>
        <taxon>Pseudomonadati</taxon>
        <taxon>Myxococcota</taxon>
        <taxon>Polyangia</taxon>
        <taxon>Nannocystales</taxon>
        <taxon>Nannocystaceae</taxon>
        <taxon>Nannocystis</taxon>
    </lineage>
</organism>
<feature type="region of interest" description="Disordered" evidence="6">
    <location>
        <begin position="342"/>
        <end position="394"/>
    </location>
</feature>
<evidence type="ECO:0000313" key="9">
    <source>
        <dbReference type="EMBL" id="SFD76350.1"/>
    </source>
</evidence>
<feature type="transmembrane region" description="Helical" evidence="7">
    <location>
        <begin position="533"/>
        <end position="553"/>
    </location>
</feature>
<gene>
    <name evidence="9" type="ORF">SAMN02745121_01445</name>
</gene>
<dbReference type="PROSITE" id="PS50011">
    <property type="entry name" value="PROTEIN_KINASE_DOM"/>
    <property type="match status" value="1"/>
</dbReference>
<dbReference type="SMART" id="SM00220">
    <property type="entry name" value="S_TKc"/>
    <property type="match status" value="1"/>
</dbReference>
<feature type="region of interest" description="Disordered" evidence="6">
    <location>
        <begin position="417"/>
        <end position="445"/>
    </location>
</feature>
<protein>
    <recommendedName>
        <fullName evidence="1">non-specific serine/threonine protein kinase</fullName>
        <ecNumber evidence="1">2.7.11.1</ecNumber>
    </recommendedName>
</protein>
<dbReference type="SUPFAM" id="SSF56112">
    <property type="entry name" value="Protein kinase-like (PK-like)"/>
    <property type="match status" value="1"/>
</dbReference>
<keyword evidence="4 9" id="KW-0418">Kinase</keyword>
<keyword evidence="3" id="KW-0547">Nucleotide-binding</keyword>
<feature type="compositionally biased region" description="Low complexity" evidence="6">
    <location>
        <begin position="417"/>
        <end position="428"/>
    </location>
</feature>
<keyword evidence="2" id="KW-0808">Transferase</keyword>
<proteinExistence type="predicted"/>
<dbReference type="EMBL" id="FOMX01000004">
    <property type="protein sequence ID" value="SFD76350.1"/>
    <property type="molecule type" value="Genomic_DNA"/>
</dbReference>
<evidence type="ECO:0000256" key="4">
    <source>
        <dbReference type="ARBA" id="ARBA00022777"/>
    </source>
</evidence>
<dbReference type="Gene3D" id="3.30.200.20">
    <property type="entry name" value="Phosphorylase Kinase, domain 1"/>
    <property type="match status" value="1"/>
</dbReference>
<evidence type="ECO:0000256" key="3">
    <source>
        <dbReference type="ARBA" id="ARBA00022741"/>
    </source>
</evidence>
<dbReference type="InterPro" id="IPR008271">
    <property type="entry name" value="Ser/Thr_kinase_AS"/>
</dbReference>
<dbReference type="EC" id="2.7.11.1" evidence="1"/>
<accession>A0A1I1V7I5</accession>
<dbReference type="Pfam" id="PF00069">
    <property type="entry name" value="Pkinase"/>
    <property type="match status" value="1"/>
</dbReference>
<evidence type="ECO:0000256" key="7">
    <source>
        <dbReference type="SAM" id="Phobius"/>
    </source>
</evidence>
<evidence type="ECO:0000256" key="6">
    <source>
        <dbReference type="SAM" id="MobiDB-lite"/>
    </source>
</evidence>
<dbReference type="STRING" id="54.SAMN02745121_01445"/>
<keyword evidence="5" id="KW-0067">ATP-binding</keyword>
<keyword evidence="7" id="KW-0812">Transmembrane</keyword>
<dbReference type="PROSITE" id="PS00108">
    <property type="entry name" value="PROTEIN_KINASE_ST"/>
    <property type="match status" value="1"/>
</dbReference>
<dbReference type="PANTHER" id="PTHR43671:SF13">
    <property type="entry name" value="SERINE_THREONINE-PROTEIN KINASE NEK2"/>
    <property type="match status" value="1"/>
</dbReference>
<dbReference type="Gene3D" id="1.10.510.10">
    <property type="entry name" value="Transferase(Phosphotransferase) domain 1"/>
    <property type="match status" value="1"/>
</dbReference>
<keyword evidence="10" id="KW-1185">Reference proteome</keyword>